<dbReference type="Proteomes" id="UP000307768">
    <property type="component" value="Unassembled WGS sequence"/>
</dbReference>
<evidence type="ECO:0000313" key="2">
    <source>
        <dbReference type="Proteomes" id="UP000307768"/>
    </source>
</evidence>
<dbReference type="OrthoDB" id="9841221at2"/>
<proteinExistence type="predicted"/>
<gene>
    <name evidence="1" type="ORF">FE697_019780</name>
</gene>
<dbReference type="RefSeq" id="WP_149771383.1">
    <property type="nucleotide sequence ID" value="NZ_VDFQ02000007.1"/>
</dbReference>
<organism evidence="1 2">
    <name type="scientific">Mumia zhuanghuii</name>
    <dbReference type="NCBI Taxonomy" id="2585211"/>
    <lineage>
        <taxon>Bacteria</taxon>
        <taxon>Bacillati</taxon>
        <taxon>Actinomycetota</taxon>
        <taxon>Actinomycetes</taxon>
        <taxon>Propionibacteriales</taxon>
        <taxon>Nocardioidaceae</taxon>
        <taxon>Mumia</taxon>
    </lineage>
</organism>
<name>A0A5Q6RJ41_9ACTN</name>
<dbReference type="EMBL" id="VDFQ02000007">
    <property type="protein sequence ID" value="KAA1418094.1"/>
    <property type="molecule type" value="Genomic_DNA"/>
</dbReference>
<evidence type="ECO:0000313" key="1">
    <source>
        <dbReference type="EMBL" id="KAA1418094.1"/>
    </source>
</evidence>
<sequence>MLVAVIAAVLSGVAIGALLMWWTGRRETPEPLAARQLAPVAPEVRQATLWTQGNRPVDLATRSEISRLVEGGRKMEAIRLLHASTNLSLLAARSKVDEWSVAIERRLIQRAYEDASELDHAEVDETLAADLQEIAQFRWGRWRALKLLRRRTTMRLVDAWDYAANLGRPPTA</sequence>
<accession>A0A5Q6RJ41</accession>
<dbReference type="AlphaFoldDB" id="A0A5Q6RJ41"/>
<protein>
    <submittedName>
        <fullName evidence="1">Uncharacterized protein</fullName>
    </submittedName>
</protein>
<reference evidence="1 2" key="1">
    <citation type="submission" date="2019-09" db="EMBL/GenBank/DDBJ databases">
        <title>Mumia zhuanghuii sp. nov. isolated from the intestinal contents of plateau pika (Ochotona curzoniae) in the Qinghai-Tibet plateau of China.</title>
        <authorList>
            <person name="Tian Z."/>
        </authorList>
    </citation>
    <scope>NUCLEOTIDE SEQUENCE [LARGE SCALE GENOMIC DNA]</scope>
    <source>
        <strain evidence="2">350</strain>
    </source>
</reference>
<comment type="caution">
    <text evidence="1">The sequence shown here is derived from an EMBL/GenBank/DDBJ whole genome shotgun (WGS) entry which is preliminary data.</text>
</comment>